<dbReference type="eggNOG" id="ENOG50338X5">
    <property type="taxonomic scope" value="Bacteria"/>
</dbReference>
<dbReference type="AlphaFoldDB" id="W4VK75"/>
<comment type="caution">
    <text evidence="2">The sequence shown here is derived from an EMBL/GenBank/DDBJ whole genome shotgun (WGS) entry which is preliminary data.</text>
</comment>
<accession>W4VK75</accession>
<protein>
    <recommendedName>
        <fullName evidence="4">Lipoprotein</fullName>
    </recommendedName>
</protein>
<organism evidence="2 3">
    <name type="scientific">Gracilibacillus boraciitolerans JCM 21714</name>
    <dbReference type="NCBI Taxonomy" id="1298598"/>
    <lineage>
        <taxon>Bacteria</taxon>
        <taxon>Bacillati</taxon>
        <taxon>Bacillota</taxon>
        <taxon>Bacilli</taxon>
        <taxon>Bacillales</taxon>
        <taxon>Bacillaceae</taxon>
        <taxon>Gracilibacillus</taxon>
    </lineage>
</organism>
<dbReference type="RefSeq" id="WP_035723345.1">
    <property type="nucleotide sequence ID" value="NZ_BAVS01000010.1"/>
</dbReference>
<dbReference type="OrthoDB" id="2878060at2"/>
<proteinExistence type="predicted"/>
<gene>
    <name evidence="2" type="ORF">JCM21714_2221</name>
</gene>
<reference evidence="2 3" key="1">
    <citation type="journal article" date="2014" name="Genome Announc.">
        <title>Draft Genome Sequence of the Boron-Tolerant and Moderately Halotolerant Bacterium Gracilibacillus boraciitolerans JCM 21714T.</title>
        <authorList>
            <person name="Ahmed I."/>
            <person name="Oshima K."/>
            <person name="Suda W."/>
            <person name="Kitamura K."/>
            <person name="Iida T."/>
            <person name="Ohmori Y."/>
            <person name="Fujiwara T."/>
            <person name="Hattori M."/>
            <person name="Ohkuma M."/>
        </authorList>
    </citation>
    <scope>NUCLEOTIDE SEQUENCE [LARGE SCALE GENOMIC DNA]</scope>
    <source>
        <strain evidence="2 3">JCM 21714</strain>
    </source>
</reference>
<dbReference type="PROSITE" id="PS51257">
    <property type="entry name" value="PROKAR_LIPOPROTEIN"/>
    <property type="match status" value="1"/>
</dbReference>
<sequence length="153" mass="17892">MKRISIFFIICLGLLSACANEEETVNIDDKDFANTLYVQKVENNFTSKELTKPIEDQEMIQRVLTMVDGLQAEKMTTDEFIQQLENHDSYYRFGFYGESGVEEQRNQYAFQIMTDGTIIFNFDQINNPSYPLISVETHQNILKELKKVLEIHF</sequence>
<dbReference type="Proteomes" id="UP000019102">
    <property type="component" value="Unassembled WGS sequence"/>
</dbReference>
<evidence type="ECO:0000256" key="1">
    <source>
        <dbReference type="SAM" id="SignalP"/>
    </source>
</evidence>
<feature type="signal peptide" evidence="1">
    <location>
        <begin position="1"/>
        <end position="19"/>
    </location>
</feature>
<keyword evidence="3" id="KW-1185">Reference proteome</keyword>
<dbReference type="EMBL" id="BAVS01000010">
    <property type="protein sequence ID" value="GAE93169.1"/>
    <property type="molecule type" value="Genomic_DNA"/>
</dbReference>
<evidence type="ECO:0000313" key="3">
    <source>
        <dbReference type="Proteomes" id="UP000019102"/>
    </source>
</evidence>
<name>W4VK75_9BACI</name>
<keyword evidence="1" id="KW-0732">Signal</keyword>
<evidence type="ECO:0008006" key="4">
    <source>
        <dbReference type="Google" id="ProtNLM"/>
    </source>
</evidence>
<evidence type="ECO:0000313" key="2">
    <source>
        <dbReference type="EMBL" id="GAE93169.1"/>
    </source>
</evidence>
<feature type="chain" id="PRO_5004852045" description="Lipoprotein" evidence="1">
    <location>
        <begin position="20"/>
        <end position="153"/>
    </location>
</feature>